<comment type="caution">
    <text evidence="1">The sequence shown here is derived from an EMBL/GenBank/DDBJ whole genome shotgun (WGS) entry which is preliminary data.</text>
</comment>
<evidence type="ECO:0000313" key="1">
    <source>
        <dbReference type="EMBL" id="KAF0704364.1"/>
    </source>
</evidence>
<feature type="non-terminal residue" evidence="1">
    <location>
        <position position="373"/>
    </location>
</feature>
<protein>
    <submittedName>
        <fullName evidence="1">Protein ALP1-like</fullName>
    </submittedName>
</protein>
<gene>
    <name evidence="1" type="ORF">FWK35_00029552</name>
</gene>
<dbReference type="Proteomes" id="UP000478052">
    <property type="component" value="Unassembled WGS sequence"/>
</dbReference>
<keyword evidence="2" id="KW-1185">Reference proteome</keyword>
<evidence type="ECO:0000313" key="2">
    <source>
        <dbReference type="Proteomes" id="UP000478052"/>
    </source>
</evidence>
<name>A0A6G0VQB9_APHCR</name>
<dbReference type="OrthoDB" id="6619655at2759"/>
<feature type="non-terminal residue" evidence="1">
    <location>
        <position position="1"/>
    </location>
</feature>
<accession>A0A6G0VQB9</accession>
<dbReference type="EMBL" id="VUJU01013579">
    <property type="protein sequence ID" value="KAF0704364.1"/>
    <property type="molecule type" value="Genomic_DNA"/>
</dbReference>
<reference evidence="1 2" key="1">
    <citation type="submission" date="2019-08" db="EMBL/GenBank/DDBJ databases">
        <title>Whole genome of Aphis craccivora.</title>
        <authorList>
            <person name="Voronova N.V."/>
            <person name="Shulinski R.S."/>
            <person name="Bandarenka Y.V."/>
            <person name="Zhorov D.G."/>
            <person name="Warner D."/>
        </authorList>
    </citation>
    <scope>NUCLEOTIDE SEQUENCE [LARGE SCALE GENOMIC DNA]</scope>
    <source>
        <strain evidence="1">180601</strain>
        <tissue evidence="1">Whole Body</tissue>
    </source>
</reference>
<sequence length="373" mass="41089">CHQYTVPLARRTNKNKGGGLINKLINKLPVELHVPAVAWGVTTAMKEKRKVGGGCGFKAAVKATKNVLKKNFGEKNLRKLTKKCVAVARKTYKSTKTKVPRIVNIPKKGEVLPIIPIFAGLSAFGALTGSVANVVKVANEFKRNVPSHLGNGLYLTPNTTRTKALYDFELKKIAWLLKIPHFIGVFTRDKLPVRPKRFESAIVNLDTVNGIGTHWVAYKKIEVENTAQICLLSLLTNNSIPNIEPGCNSMGFRHMFGVNDNITILTETYELKDLESVVNKLKPDYTTSFELKSDKMLYKLLSTGSTHESENTVNIMKINCIKIGCNLITDSSCNGSPSQTLQEFYLTVAVGYKIVEVPRGGLAWRDTGTNPGG</sequence>
<organism evidence="1 2">
    <name type="scientific">Aphis craccivora</name>
    <name type="common">Cowpea aphid</name>
    <dbReference type="NCBI Taxonomy" id="307492"/>
    <lineage>
        <taxon>Eukaryota</taxon>
        <taxon>Metazoa</taxon>
        <taxon>Ecdysozoa</taxon>
        <taxon>Arthropoda</taxon>
        <taxon>Hexapoda</taxon>
        <taxon>Insecta</taxon>
        <taxon>Pterygota</taxon>
        <taxon>Neoptera</taxon>
        <taxon>Paraneoptera</taxon>
        <taxon>Hemiptera</taxon>
        <taxon>Sternorrhyncha</taxon>
        <taxon>Aphidomorpha</taxon>
        <taxon>Aphidoidea</taxon>
        <taxon>Aphididae</taxon>
        <taxon>Aphidini</taxon>
        <taxon>Aphis</taxon>
        <taxon>Aphis</taxon>
    </lineage>
</organism>
<proteinExistence type="predicted"/>
<dbReference type="AlphaFoldDB" id="A0A6G0VQB9"/>